<evidence type="ECO:0000256" key="4">
    <source>
        <dbReference type="ARBA" id="ARBA00022679"/>
    </source>
</evidence>
<keyword evidence="4 11" id="KW-0808">Transferase</keyword>
<comment type="caution">
    <text evidence="15">The sequence shown here is derived from an EMBL/GenBank/DDBJ whole genome shotgun (WGS) entry which is preliminary data.</text>
</comment>
<evidence type="ECO:0000256" key="5">
    <source>
        <dbReference type="ARBA" id="ARBA00022741"/>
    </source>
</evidence>
<keyword evidence="8" id="KW-0220">Diaminopimelate biosynthesis</keyword>
<dbReference type="STRING" id="1384057.CD33_05240"/>
<dbReference type="GO" id="GO:0019877">
    <property type="term" value="P:diaminopimelate biosynthetic process"/>
    <property type="evidence" value="ECO:0007669"/>
    <property type="project" value="UniProtKB-KW"/>
</dbReference>
<dbReference type="UniPathway" id="UPA00051">
    <property type="reaction ID" value="UER00462"/>
</dbReference>
<evidence type="ECO:0000256" key="11">
    <source>
        <dbReference type="RuleBase" id="RU003448"/>
    </source>
</evidence>
<comment type="catalytic activity">
    <reaction evidence="9 11">
        <text>L-aspartate + ATP = 4-phospho-L-aspartate + ADP</text>
        <dbReference type="Rhea" id="RHEA:23776"/>
        <dbReference type="ChEBI" id="CHEBI:29991"/>
        <dbReference type="ChEBI" id="CHEBI:30616"/>
        <dbReference type="ChEBI" id="CHEBI:57535"/>
        <dbReference type="ChEBI" id="CHEBI:456216"/>
        <dbReference type="EC" id="2.7.2.4"/>
    </reaction>
</comment>
<comment type="similarity">
    <text evidence="3 11">Belongs to the aspartokinase family.</text>
</comment>
<evidence type="ECO:0000256" key="12">
    <source>
        <dbReference type="RuleBase" id="RU004249"/>
    </source>
</evidence>
<keyword evidence="7 10" id="KW-0067">ATP-binding</keyword>
<comment type="pathway">
    <text evidence="12">Amino-acid biosynthesis; L-methionine biosynthesis via de novo pathway; L-homoserine from L-aspartate: step 1/3.</text>
</comment>
<evidence type="ECO:0000256" key="7">
    <source>
        <dbReference type="ARBA" id="ARBA00022840"/>
    </source>
</evidence>
<dbReference type="OrthoDB" id="9799110at2"/>
<dbReference type="PANTHER" id="PTHR21499">
    <property type="entry name" value="ASPARTATE KINASE"/>
    <property type="match status" value="1"/>
</dbReference>
<dbReference type="CDD" id="cd04923">
    <property type="entry name" value="ACT_AK-LysC-DapG-like_2"/>
    <property type="match status" value="1"/>
</dbReference>
<dbReference type="SUPFAM" id="SSF53633">
    <property type="entry name" value="Carbamate kinase-like"/>
    <property type="match status" value="1"/>
</dbReference>
<comment type="pathway">
    <text evidence="2 12">Amino-acid biosynthesis; L-lysine biosynthesis via DAP pathway; (S)-tetrahydrodipicolinate from L-aspartate: step 1/4.</text>
</comment>
<dbReference type="InterPro" id="IPR001048">
    <property type="entry name" value="Asp/Glu/Uridylate_kinase"/>
</dbReference>
<evidence type="ECO:0000256" key="3">
    <source>
        <dbReference type="ARBA" id="ARBA00010122"/>
    </source>
</evidence>
<accession>A0A0A3HWP8</accession>
<dbReference type="Pfam" id="PF22468">
    <property type="entry name" value="ACT_9"/>
    <property type="match status" value="1"/>
</dbReference>
<feature type="domain" description="Aspartate/glutamate/uridylate kinase" evidence="13">
    <location>
        <begin position="3"/>
        <end position="228"/>
    </location>
</feature>
<dbReference type="GO" id="GO:0005524">
    <property type="term" value="F:ATP binding"/>
    <property type="evidence" value="ECO:0007669"/>
    <property type="project" value="UniProtKB-KW"/>
</dbReference>
<dbReference type="SUPFAM" id="SSF55021">
    <property type="entry name" value="ACT-like"/>
    <property type="match status" value="2"/>
</dbReference>
<dbReference type="RefSeq" id="WP_036198751.1">
    <property type="nucleotide sequence ID" value="NZ_AVCY01000013.1"/>
</dbReference>
<dbReference type="UniPathway" id="UPA00050">
    <property type="reaction ID" value="UER00461"/>
</dbReference>
<dbReference type="CDD" id="cd04913">
    <property type="entry name" value="ACT_AKii-LysC-BS-like_1"/>
    <property type="match status" value="1"/>
</dbReference>
<dbReference type="NCBIfam" id="TIGR00657">
    <property type="entry name" value="asp_kinases"/>
    <property type="match status" value="1"/>
</dbReference>
<dbReference type="InterPro" id="IPR005260">
    <property type="entry name" value="Asp_kin_monofn"/>
</dbReference>
<dbReference type="GO" id="GO:0009088">
    <property type="term" value="P:threonine biosynthetic process"/>
    <property type="evidence" value="ECO:0007669"/>
    <property type="project" value="UniProtKB-UniPathway"/>
</dbReference>
<evidence type="ECO:0000256" key="10">
    <source>
        <dbReference type="PIRSR" id="PIRSR000726-1"/>
    </source>
</evidence>
<keyword evidence="12" id="KW-0028">Amino-acid biosynthesis</keyword>
<dbReference type="GO" id="GO:0005829">
    <property type="term" value="C:cytosol"/>
    <property type="evidence" value="ECO:0007669"/>
    <property type="project" value="TreeGrafter"/>
</dbReference>
<dbReference type="InterPro" id="IPR054352">
    <property type="entry name" value="ACT_Aspartokinase"/>
</dbReference>
<dbReference type="Pfam" id="PF00696">
    <property type="entry name" value="AA_kinase"/>
    <property type="match status" value="1"/>
</dbReference>
<keyword evidence="6 11" id="KW-0418">Kinase</keyword>
<feature type="binding site" evidence="10">
    <location>
        <position position="179"/>
    </location>
    <ligand>
        <name>ATP</name>
        <dbReference type="ChEBI" id="CHEBI:30616"/>
    </ligand>
</feature>
<comment type="function">
    <text evidence="1">Catalyzes the phosphorylation of the beta-carboxyl group of aspartic acid with ATP to yield 4-phospho-L-aspartate, which is involved in the branched biosynthetic pathway leading to the biosynthesis of amino acids threonine, isoleucine and methionine.</text>
</comment>
<reference evidence="15 16" key="1">
    <citation type="submission" date="2014-02" db="EMBL/GenBank/DDBJ databases">
        <title>Draft genome sequence of Lysinibacillus sinduriensis JCM 15800.</title>
        <authorList>
            <person name="Zhang F."/>
            <person name="Wang G."/>
            <person name="Zhang L."/>
        </authorList>
    </citation>
    <scope>NUCLEOTIDE SEQUENCE [LARGE SCALE GENOMIC DNA]</scope>
    <source>
        <strain evidence="15 16">JCM 15800</strain>
    </source>
</reference>
<dbReference type="EMBL" id="JPVO01000043">
    <property type="protein sequence ID" value="KGR76844.1"/>
    <property type="molecule type" value="Genomic_DNA"/>
</dbReference>
<evidence type="ECO:0000313" key="16">
    <source>
        <dbReference type="Proteomes" id="UP000030408"/>
    </source>
</evidence>
<dbReference type="GO" id="GO:0004072">
    <property type="term" value="F:aspartate kinase activity"/>
    <property type="evidence" value="ECO:0007669"/>
    <property type="project" value="UniProtKB-EC"/>
</dbReference>
<feature type="domain" description="Aspartokinase ACT" evidence="14">
    <location>
        <begin position="342"/>
        <end position="400"/>
    </location>
</feature>
<dbReference type="Gene3D" id="3.30.2130.10">
    <property type="entry name" value="VC0802-like"/>
    <property type="match status" value="1"/>
</dbReference>
<evidence type="ECO:0000256" key="1">
    <source>
        <dbReference type="ARBA" id="ARBA00003121"/>
    </source>
</evidence>
<name>A0A0A3HWP8_9BACL</name>
<evidence type="ECO:0000256" key="8">
    <source>
        <dbReference type="ARBA" id="ARBA00022915"/>
    </source>
</evidence>
<dbReference type="GO" id="GO:0009089">
    <property type="term" value="P:lysine biosynthetic process via diaminopimelate"/>
    <property type="evidence" value="ECO:0007669"/>
    <property type="project" value="UniProtKB-UniPathway"/>
</dbReference>
<dbReference type="Proteomes" id="UP000030408">
    <property type="component" value="Unassembled WGS sequence"/>
</dbReference>
<dbReference type="AlphaFoldDB" id="A0A0A3HWP8"/>
<dbReference type="PIRSF" id="PIRSF000726">
    <property type="entry name" value="Asp_kin"/>
    <property type="match status" value="1"/>
</dbReference>
<gene>
    <name evidence="15" type="ORF">CD33_05240</name>
</gene>
<evidence type="ECO:0000256" key="6">
    <source>
        <dbReference type="ARBA" id="ARBA00022777"/>
    </source>
</evidence>
<evidence type="ECO:0000313" key="15">
    <source>
        <dbReference type="EMBL" id="KGR76844.1"/>
    </source>
</evidence>
<dbReference type="Gene3D" id="3.40.1160.10">
    <property type="entry name" value="Acetylglutamate kinase-like"/>
    <property type="match status" value="1"/>
</dbReference>
<dbReference type="InterPro" id="IPR036393">
    <property type="entry name" value="AceGlu_kinase-like_sf"/>
</dbReference>
<keyword evidence="16" id="KW-1185">Reference proteome</keyword>
<dbReference type="NCBIfam" id="NF005155">
    <property type="entry name" value="PRK06635.1-4"/>
    <property type="match status" value="1"/>
</dbReference>
<dbReference type="FunFam" id="3.30.2130.10:FF:000001">
    <property type="entry name" value="Bifunctional aspartokinase/homoserine dehydrogenase"/>
    <property type="match status" value="1"/>
</dbReference>
<evidence type="ECO:0000259" key="14">
    <source>
        <dbReference type="Pfam" id="PF22468"/>
    </source>
</evidence>
<dbReference type="eggNOG" id="COG0527">
    <property type="taxonomic scope" value="Bacteria"/>
</dbReference>
<dbReference type="InterPro" id="IPR001341">
    <property type="entry name" value="Asp_kinase"/>
</dbReference>
<dbReference type="GO" id="GO:0009090">
    <property type="term" value="P:homoserine biosynthetic process"/>
    <property type="evidence" value="ECO:0007669"/>
    <property type="project" value="TreeGrafter"/>
</dbReference>
<evidence type="ECO:0000256" key="9">
    <source>
        <dbReference type="ARBA" id="ARBA00047872"/>
    </source>
</evidence>
<keyword evidence="5 10" id="KW-0547">Nucleotide-binding</keyword>
<dbReference type="PANTHER" id="PTHR21499:SF68">
    <property type="entry name" value="ASPARTOKINASE 2"/>
    <property type="match status" value="1"/>
</dbReference>
<protein>
    <recommendedName>
        <fullName evidence="11">Aspartokinase</fullName>
        <ecNumber evidence="11">2.7.2.4</ecNumber>
    </recommendedName>
</protein>
<dbReference type="UniPathway" id="UPA00034">
    <property type="reaction ID" value="UER00015"/>
</dbReference>
<dbReference type="InterPro" id="IPR045865">
    <property type="entry name" value="ACT-like_dom_sf"/>
</dbReference>
<evidence type="ECO:0000256" key="2">
    <source>
        <dbReference type="ARBA" id="ARBA00004766"/>
    </source>
</evidence>
<comment type="pathway">
    <text evidence="12">Amino-acid biosynthesis; L-threonine biosynthesis; L-threonine from L-aspartate: step 1/5.</text>
</comment>
<organism evidence="15 16">
    <name type="scientific">Ureibacillus sinduriensis BLB-1 = JCM 15800</name>
    <dbReference type="NCBI Taxonomy" id="1384057"/>
    <lineage>
        <taxon>Bacteria</taxon>
        <taxon>Bacillati</taxon>
        <taxon>Bacillota</taxon>
        <taxon>Bacilli</taxon>
        <taxon>Bacillales</taxon>
        <taxon>Caryophanaceae</taxon>
        <taxon>Ureibacillus</taxon>
    </lineage>
</organism>
<proteinExistence type="inferred from homology"/>
<dbReference type="EC" id="2.7.2.4" evidence="11"/>
<evidence type="ECO:0000259" key="13">
    <source>
        <dbReference type="Pfam" id="PF00696"/>
    </source>
</evidence>
<sequence length="407" mass="44232">MSTIVVKIDSATLTTPEKIEQIAVRLIEQKNAGNKIVAVVPPIENLEEKLLQFAQVLNGNPSKREHHALSTLNTQVASSLLATSIVKKGVKAVSLNGWQAGIEVVESKGNVLIQDIKHEYIIEHLNNDEVVIVAGSQGIDGKRNILSMGEGGPETTAVAIGAAINAEHIEILTFHDGIYTADPAIVKQARKLKQITFDEMLELANLGSAYIHPRAVELAKIVELPLLVRSGTEKLEGTLIKGEVDMEKNLIVRGVAYEADIIRLTVGYDSYEQSSLADIFTTLAEHKIDVDIIVQAVIDGVKPTISFSIAKEDFAEAIKVLERNKAALMFSFADFEVGLAKVSIVGAGMVSNPGVAARMFDRLRKEKILVKMVSTSEIKVSVVVPQEEMVLAANVLHNEFNLAEMTE</sequence>